<protein>
    <submittedName>
        <fullName evidence="2">Uncharacterized protein</fullName>
    </submittedName>
</protein>
<name>A0A678T6G1_SACOF</name>
<feature type="compositionally biased region" description="Gly residues" evidence="1">
    <location>
        <begin position="79"/>
        <end position="90"/>
    </location>
</feature>
<reference evidence="2" key="1">
    <citation type="submission" date="2018-04" db="EMBL/GenBank/DDBJ databases">
        <title>Comparative Analysis of Homologous Sequences of Saccharum officinarum and Saccharum spontaneum Reveals Independent Polyploidization Events.</title>
        <authorList>
            <person name="Sharma A."/>
            <person name="Song J."/>
            <person name="Lin Q."/>
            <person name="Singh R."/>
            <person name="Ramos N."/>
            <person name="Wang K."/>
            <person name="Zhang J."/>
            <person name="Ming R."/>
            <person name="Yu Q."/>
        </authorList>
    </citation>
    <scope>NUCLEOTIDE SEQUENCE</scope>
</reference>
<accession>A0A678T6G1</accession>
<evidence type="ECO:0000256" key="1">
    <source>
        <dbReference type="SAM" id="MobiDB-lite"/>
    </source>
</evidence>
<feature type="region of interest" description="Disordered" evidence="1">
    <location>
        <begin position="33"/>
        <end position="102"/>
    </location>
</feature>
<dbReference type="AlphaFoldDB" id="A0A678T6G1"/>
<sequence>MDPVLRYAEAHLRPQPRAILPASSRHSQRLLPPSFLLGLPFSPPVEQSQAAGGDPAPAISSTSSSKDADPAPVESTGCRGSGRGGKGRGGSQRSRKMAPRPKPSFAADFLTCVASTCTGAVDFDCATASSAGSRMGGHTPKFSISTWKRTIPKSMRWSDSNSYEVSCSDPSIAQLRVFM</sequence>
<gene>
    <name evidence="2" type="ORF">SO171B07_000004</name>
</gene>
<organism evidence="2">
    <name type="scientific">Saccharum officinarum</name>
    <name type="common">Sugarcane</name>
    <dbReference type="NCBI Taxonomy" id="4547"/>
    <lineage>
        <taxon>Eukaryota</taxon>
        <taxon>Viridiplantae</taxon>
        <taxon>Streptophyta</taxon>
        <taxon>Embryophyta</taxon>
        <taxon>Tracheophyta</taxon>
        <taxon>Spermatophyta</taxon>
        <taxon>Magnoliopsida</taxon>
        <taxon>Liliopsida</taxon>
        <taxon>Poales</taxon>
        <taxon>Poaceae</taxon>
        <taxon>PACMAD clade</taxon>
        <taxon>Panicoideae</taxon>
        <taxon>Andropogonodae</taxon>
        <taxon>Andropogoneae</taxon>
        <taxon>Saccharinae</taxon>
        <taxon>Saccharum</taxon>
        <taxon>Saccharum officinarum species complex</taxon>
    </lineage>
</organism>
<evidence type="ECO:0000313" key="2">
    <source>
        <dbReference type="EMBL" id="AWA45207.1"/>
    </source>
</evidence>
<dbReference type="EMBL" id="MH182558">
    <property type="protein sequence ID" value="AWA45207.1"/>
    <property type="molecule type" value="Genomic_DNA"/>
</dbReference>
<proteinExistence type="predicted"/>